<keyword evidence="8" id="KW-1185">Reference proteome</keyword>
<comment type="subcellular location">
    <subcellularLocation>
        <location evidence="1">Endomembrane system</location>
        <topology evidence="1">Multi-pass membrane protein</topology>
    </subcellularLocation>
</comment>
<name>A0A369QBL5_9BACT</name>
<feature type="transmembrane region" description="Helical" evidence="5">
    <location>
        <begin position="410"/>
        <end position="430"/>
    </location>
</feature>
<dbReference type="PANTHER" id="PTHR43826">
    <property type="entry name" value="GLUCOSE-6-PHOSPHATE EXCHANGER SLC37A4"/>
    <property type="match status" value="1"/>
</dbReference>
<evidence type="ECO:0000256" key="5">
    <source>
        <dbReference type="SAM" id="Phobius"/>
    </source>
</evidence>
<organism evidence="7 8">
    <name type="scientific">Adhaeribacter pallidiroseus</name>
    <dbReference type="NCBI Taxonomy" id="2072847"/>
    <lineage>
        <taxon>Bacteria</taxon>
        <taxon>Pseudomonadati</taxon>
        <taxon>Bacteroidota</taxon>
        <taxon>Cytophagia</taxon>
        <taxon>Cytophagales</taxon>
        <taxon>Hymenobacteraceae</taxon>
        <taxon>Adhaeribacter</taxon>
    </lineage>
</organism>
<keyword evidence="3 5" id="KW-1133">Transmembrane helix</keyword>
<dbReference type="GO" id="GO:0012505">
    <property type="term" value="C:endomembrane system"/>
    <property type="evidence" value="ECO:0007669"/>
    <property type="project" value="UniProtKB-SubCell"/>
</dbReference>
<evidence type="ECO:0000256" key="2">
    <source>
        <dbReference type="ARBA" id="ARBA00022692"/>
    </source>
</evidence>
<accession>A0A369QBL5</accession>
<dbReference type="PIRSF" id="PIRSF002808">
    <property type="entry name" value="Hexose_phosphate_transp"/>
    <property type="match status" value="1"/>
</dbReference>
<evidence type="ECO:0000256" key="3">
    <source>
        <dbReference type="ARBA" id="ARBA00022989"/>
    </source>
</evidence>
<proteinExistence type="predicted"/>
<dbReference type="Proteomes" id="UP000253919">
    <property type="component" value="Unassembled WGS sequence"/>
</dbReference>
<evidence type="ECO:0000256" key="1">
    <source>
        <dbReference type="ARBA" id="ARBA00004127"/>
    </source>
</evidence>
<dbReference type="PROSITE" id="PS50850">
    <property type="entry name" value="MFS"/>
    <property type="match status" value="1"/>
</dbReference>
<dbReference type="InterPro" id="IPR011701">
    <property type="entry name" value="MFS"/>
</dbReference>
<sequence length="445" mass="47873">MPGLDQRLPNYLTPLQFKNLSQWQTATAISLFVGYSGYYLCRSNLAIATPLIIQEYAAAGLNKEVMGQIAAMGVVFYAVGKVVNGVLGDFIGGKKVFVLGMLGSILATVLFGFGEGVLFFGAIWAFNRLIQSMGWGGLLKITANWFSYKSYGKIMSFLSLSFLVGDIVAKLLLGHFLNLGMGWRGLFYVAAGLLALIALINVIFLKNSPEQVGFAAPPTNPNNLHAQTTNQTAAPTSLRELLTPYFKNVSFQLVLVMSFGLTAIREAFNFWLPTYLFETSHQSEGWASQISALYPVFGMVSILATGYLSDTFLKGGRGRIIWVASLLLALVLGLMAAGFTGEYLPLVFISLTGLLLLGPYSFLAGAMSLDAGGHKGAATAAGLVDAVGYLGGTLALWLTGFLAEHAGWNTAFLFLAGLALITAITALYYYRSQELPALQSRTQES</sequence>
<feature type="transmembrane region" description="Helical" evidence="5">
    <location>
        <begin position="20"/>
        <end position="41"/>
    </location>
</feature>
<dbReference type="Gene3D" id="1.20.1250.20">
    <property type="entry name" value="MFS general substrate transporter like domains"/>
    <property type="match status" value="2"/>
</dbReference>
<dbReference type="AlphaFoldDB" id="A0A369QBL5"/>
<feature type="transmembrane region" description="Helical" evidence="5">
    <location>
        <begin position="69"/>
        <end position="91"/>
    </location>
</feature>
<feature type="transmembrane region" description="Helical" evidence="5">
    <location>
        <begin position="346"/>
        <end position="365"/>
    </location>
</feature>
<comment type="caution">
    <text evidence="7">The sequence shown here is derived from an EMBL/GenBank/DDBJ whole genome shotgun (WGS) entry which is preliminary data.</text>
</comment>
<feature type="transmembrane region" description="Helical" evidence="5">
    <location>
        <begin position="377"/>
        <end position="398"/>
    </location>
</feature>
<keyword evidence="2 5" id="KW-0812">Transmembrane</keyword>
<feature type="transmembrane region" description="Helical" evidence="5">
    <location>
        <begin position="320"/>
        <end position="340"/>
    </location>
</feature>
<dbReference type="PANTHER" id="PTHR43826:SF8">
    <property type="entry name" value="MAJOR FACILITATOR SUPERFAMILY (MFS) PROFILE DOMAIN-CONTAINING PROTEIN"/>
    <property type="match status" value="1"/>
</dbReference>
<keyword evidence="4 5" id="KW-0472">Membrane</keyword>
<dbReference type="InterPro" id="IPR036259">
    <property type="entry name" value="MFS_trans_sf"/>
</dbReference>
<dbReference type="GO" id="GO:0035435">
    <property type="term" value="P:phosphate ion transmembrane transport"/>
    <property type="evidence" value="ECO:0007669"/>
    <property type="project" value="TreeGrafter"/>
</dbReference>
<feature type="transmembrane region" description="Helical" evidence="5">
    <location>
        <begin position="249"/>
        <end position="272"/>
    </location>
</feature>
<feature type="domain" description="Major facilitator superfamily (MFS) profile" evidence="6">
    <location>
        <begin position="27"/>
        <end position="434"/>
    </location>
</feature>
<dbReference type="EMBL" id="QASA01000001">
    <property type="protein sequence ID" value="RDC61842.1"/>
    <property type="molecule type" value="Genomic_DNA"/>
</dbReference>
<dbReference type="GO" id="GO:0061513">
    <property type="term" value="F:glucose 6-phosphate:phosphate antiporter activity"/>
    <property type="evidence" value="ECO:0007669"/>
    <property type="project" value="TreeGrafter"/>
</dbReference>
<feature type="transmembrane region" description="Helical" evidence="5">
    <location>
        <begin position="97"/>
        <end position="126"/>
    </location>
</feature>
<dbReference type="Pfam" id="PF07690">
    <property type="entry name" value="MFS_1"/>
    <property type="match status" value="1"/>
</dbReference>
<protein>
    <recommendedName>
        <fullName evidence="6">Major facilitator superfamily (MFS) profile domain-containing protein</fullName>
    </recommendedName>
</protein>
<reference evidence="7 8" key="1">
    <citation type="submission" date="2018-04" db="EMBL/GenBank/DDBJ databases">
        <title>Adhaeribacter sp. HMF7616 genome sequencing and assembly.</title>
        <authorList>
            <person name="Kang H."/>
            <person name="Kang J."/>
            <person name="Cha I."/>
            <person name="Kim H."/>
            <person name="Joh K."/>
        </authorList>
    </citation>
    <scope>NUCLEOTIDE SEQUENCE [LARGE SCALE GENOMIC DNA]</scope>
    <source>
        <strain evidence="7 8">HMF7616</strain>
    </source>
</reference>
<feature type="transmembrane region" description="Helical" evidence="5">
    <location>
        <begin position="185"/>
        <end position="205"/>
    </location>
</feature>
<dbReference type="InterPro" id="IPR000849">
    <property type="entry name" value="Sugar_P_transporter"/>
</dbReference>
<dbReference type="InterPro" id="IPR051337">
    <property type="entry name" value="OPA_Antiporter"/>
</dbReference>
<dbReference type="InterPro" id="IPR020846">
    <property type="entry name" value="MFS_dom"/>
</dbReference>
<evidence type="ECO:0000313" key="7">
    <source>
        <dbReference type="EMBL" id="RDC61842.1"/>
    </source>
</evidence>
<feature type="transmembrane region" description="Helical" evidence="5">
    <location>
        <begin position="292"/>
        <end position="308"/>
    </location>
</feature>
<gene>
    <name evidence="7" type="ORF">AHMF7616_00431</name>
</gene>
<feature type="transmembrane region" description="Helical" evidence="5">
    <location>
        <begin position="154"/>
        <end position="173"/>
    </location>
</feature>
<evidence type="ECO:0000313" key="8">
    <source>
        <dbReference type="Proteomes" id="UP000253919"/>
    </source>
</evidence>
<dbReference type="SUPFAM" id="SSF103473">
    <property type="entry name" value="MFS general substrate transporter"/>
    <property type="match status" value="1"/>
</dbReference>
<evidence type="ECO:0000256" key="4">
    <source>
        <dbReference type="ARBA" id="ARBA00023136"/>
    </source>
</evidence>
<dbReference type="GO" id="GO:0016020">
    <property type="term" value="C:membrane"/>
    <property type="evidence" value="ECO:0007669"/>
    <property type="project" value="InterPro"/>
</dbReference>
<evidence type="ECO:0000259" key="6">
    <source>
        <dbReference type="PROSITE" id="PS50850"/>
    </source>
</evidence>